<dbReference type="SUPFAM" id="SSF56436">
    <property type="entry name" value="C-type lectin-like"/>
    <property type="match status" value="1"/>
</dbReference>
<dbReference type="Gene3D" id="3.10.100.10">
    <property type="entry name" value="Mannose-Binding Protein A, subunit A"/>
    <property type="match status" value="1"/>
</dbReference>
<dbReference type="AlphaFoldDB" id="A0A9J6BBD7"/>
<protein>
    <recommendedName>
        <fullName evidence="5">C-type lectin domain-containing protein</fullName>
    </recommendedName>
</protein>
<evidence type="ECO:0000313" key="4">
    <source>
        <dbReference type="Proteomes" id="UP001107558"/>
    </source>
</evidence>
<dbReference type="CDD" id="cd00037">
    <property type="entry name" value="CLECT"/>
    <property type="match status" value="1"/>
</dbReference>
<reference evidence="3" key="1">
    <citation type="submission" date="2021-03" db="EMBL/GenBank/DDBJ databases">
        <title>Chromosome level genome of the anhydrobiotic midge Polypedilum vanderplanki.</title>
        <authorList>
            <person name="Yoshida Y."/>
            <person name="Kikawada T."/>
            <person name="Gusev O."/>
        </authorList>
    </citation>
    <scope>NUCLEOTIDE SEQUENCE</scope>
    <source>
        <strain evidence="3">NIAS01</strain>
        <tissue evidence="3">Whole body or cell culture</tissue>
    </source>
</reference>
<sequence>MKILLVTFAIIQMINGLTRPITTTRVITTTKVSSSSSSQISSSSPIISVSESLPSSEVSNPSQSSSSIRYTTPKLKRPNGLLKVCTKIVNFSKFCGYLDTLCYIEGNFNFYQAISKCQTSGLSLFAPSALTSKPFEEFLKNATHIGADNWINGRRFGPFGNWYTINSQPVFGGDKIIEGPNPGNCLSAYKENGSTGQRSLNCNFQSGVFCEYKREFE</sequence>
<feature type="chain" id="PRO_5039898847" description="C-type lectin domain-containing protein" evidence="2">
    <location>
        <begin position="17"/>
        <end position="217"/>
    </location>
</feature>
<comment type="caution">
    <text evidence="3">The sequence shown here is derived from an EMBL/GenBank/DDBJ whole genome shotgun (WGS) entry which is preliminary data.</text>
</comment>
<proteinExistence type="predicted"/>
<gene>
    <name evidence="3" type="ORF">PVAND_015180</name>
</gene>
<evidence type="ECO:0000313" key="3">
    <source>
        <dbReference type="EMBL" id="KAG5667185.1"/>
    </source>
</evidence>
<dbReference type="InterPro" id="IPR016187">
    <property type="entry name" value="CTDL_fold"/>
</dbReference>
<feature type="signal peptide" evidence="2">
    <location>
        <begin position="1"/>
        <end position="16"/>
    </location>
</feature>
<evidence type="ECO:0008006" key="5">
    <source>
        <dbReference type="Google" id="ProtNLM"/>
    </source>
</evidence>
<name>A0A9J6BBD7_POLVA</name>
<keyword evidence="2" id="KW-0732">Signal</keyword>
<dbReference type="InterPro" id="IPR016186">
    <property type="entry name" value="C-type_lectin-like/link_sf"/>
</dbReference>
<feature type="compositionally biased region" description="Low complexity" evidence="1">
    <location>
        <begin position="52"/>
        <end position="67"/>
    </location>
</feature>
<feature type="region of interest" description="Disordered" evidence="1">
    <location>
        <begin position="52"/>
        <end position="71"/>
    </location>
</feature>
<keyword evidence="4" id="KW-1185">Reference proteome</keyword>
<dbReference type="Proteomes" id="UP001107558">
    <property type="component" value="Chromosome 4"/>
</dbReference>
<organism evidence="3 4">
    <name type="scientific">Polypedilum vanderplanki</name>
    <name type="common">Sleeping chironomid midge</name>
    <dbReference type="NCBI Taxonomy" id="319348"/>
    <lineage>
        <taxon>Eukaryota</taxon>
        <taxon>Metazoa</taxon>
        <taxon>Ecdysozoa</taxon>
        <taxon>Arthropoda</taxon>
        <taxon>Hexapoda</taxon>
        <taxon>Insecta</taxon>
        <taxon>Pterygota</taxon>
        <taxon>Neoptera</taxon>
        <taxon>Endopterygota</taxon>
        <taxon>Diptera</taxon>
        <taxon>Nematocera</taxon>
        <taxon>Chironomoidea</taxon>
        <taxon>Chironomidae</taxon>
        <taxon>Chironominae</taxon>
        <taxon>Polypedilum</taxon>
        <taxon>Polypedilum</taxon>
    </lineage>
</organism>
<accession>A0A9J6BBD7</accession>
<evidence type="ECO:0000256" key="1">
    <source>
        <dbReference type="SAM" id="MobiDB-lite"/>
    </source>
</evidence>
<dbReference type="EMBL" id="JADBJN010000004">
    <property type="protein sequence ID" value="KAG5667185.1"/>
    <property type="molecule type" value="Genomic_DNA"/>
</dbReference>
<evidence type="ECO:0000256" key="2">
    <source>
        <dbReference type="SAM" id="SignalP"/>
    </source>
</evidence>